<feature type="transmembrane region" description="Helical" evidence="7">
    <location>
        <begin position="193"/>
        <end position="214"/>
    </location>
</feature>
<evidence type="ECO:0000313" key="10">
    <source>
        <dbReference type="Proteomes" id="UP000751190"/>
    </source>
</evidence>
<dbReference type="Pfam" id="PF01529">
    <property type="entry name" value="DHHC"/>
    <property type="match status" value="1"/>
</dbReference>
<evidence type="ECO:0000256" key="7">
    <source>
        <dbReference type="RuleBase" id="RU079119"/>
    </source>
</evidence>
<feature type="transmembrane region" description="Helical" evidence="7">
    <location>
        <begin position="31"/>
        <end position="50"/>
    </location>
</feature>
<name>A0A8J5XTC2_DIALT</name>
<keyword evidence="5 7" id="KW-0472">Membrane</keyword>
<organism evidence="9 10">
    <name type="scientific">Diacronema lutheri</name>
    <name type="common">Unicellular marine alga</name>
    <name type="synonym">Monochrysis lutheri</name>
    <dbReference type="NCBI Taxonomy" id="2081491"/>
    <lineage>
        <taxon>Eukaryota</taxon>
        <taxon>Haptista</taxon>
        <taxon>Haptophyta</taxon>
        <taxon>Pavlovophyceae</taxon>
        <taxon>Pavlovales</taxon>
        <taxon>Pavlovaceae</taxon>
        <taxon>Diacronema</taxon>
    </lineage>
</organism>
<dbReference type="GO" id="GO:0016020">
    <property type="term" value="C:membrane"/>
    <property type="evidence" value="ECO:0007669"/>
    <property type="project" value="UniProtKB-SubCell"/>
</dbReference>
<dbReference type="EC" id="2.3.1.225" evidence="7"/>
<evidence type="ECO:0000256" key="3">
    <source>
        <dbReference type="ARBA" id="ARBA00022692"/>
    </source>
</evidence>
<accession>A0A8J5XTC2</accession>
<feature type="transmembrane region" description="Helical" evidence="7">
    <location>
        <begin position="152"/>
        <end position="172"/>
    </location>
</feature>
<dbReference type="PROSITE" id="PS50216">
    <property type="entry name" value="DHHC"/>
    <property type="match status" value="1"/>
</dbReference>
<evidence type="ECO:0000259" key="8">
    <source>
        <dbReference type="Pfam" id="PF01529"/>
    </source>
</evidence>
<feature type="transmembrane region" description="Helical" evidence="7">
    <location>
        <begin position="62"/>
        <end position="81"/>
    </location>
</feature>
<dbReference type="OrthoDB" id="9909019at2759"/>
<keyword evidence="2 7" id="KW-0808">Transferase</keyword>
<keyword evidence="10" id="KW-1185">Reference proteome</keyword>
<dbReference type="InterPro" id="IPR001594">
    <property type="entry name" value="Palmitoyltrfase_DHHC"/>
</dbReference>
<protein>
    <recommendedName>
        <fullName evidence="7">Palmitoyltransferase</fullName>
        <ecNumber evidence="7">2.3.1.225</ecNumber>
    </recommendedName>
</protein>
<evidence type="ECO:0000256" key="1">
    <source>
        <dbReference type="ARBA" id="ARBA00004141"/>
    </source>
</evidence>
<evidence type="ECO:0000313" key="9">
    <source>
        <dbReference type="EMBL" id="KAG8468571.1"/>
    </source>
</evidence>
<dbReference type="PANTHER" id="PTHR12246">
    <property type="entry name" value="PALMITOYLTRANSFERASE ZDHHC16"/>
    <property type="match status" value="1"/>
</dbReference>
<dbReference type="GO" id="GO:0019706">
    <property type="term" value="F:protein-cysteine S-palmitoyltransferase activity"/>
    <property type="evidence" value="ECO:0007669"/>
    <property type="project" value="UniProtKB-EC"/>
</dbReference>
<dbReference type="OMA" id="THRTQTN"/>
<reference evidence="9" key="1">
    <citation type="submission" date="2021-05" db="EMBL/GenBank/DDBJ databases">
        <title>The genome of the haptophyte Pavlova lutheri (Diacronema luteri, Pavlovales) - a model for lipid biosynthesis in eukaryotic algae.</title>
        <authorList>
            <person name="Hulatt C.J."/>
            <person name="Posewitz M.C."/>
        </authorList>
    </citation>
    <scope>NUCLEOTIDE SEQUENCE</scope>
    <source>
        <strain evidence="9">NIVA-4/92</strain>
    </source>
</reference>
<sequence>MARSGLAPQEPPEDGRAARCRVAPCSFTRIVISPMVCFVLGLVAMSYLPLVVWREITSALDVLHLAVFHTLLALLLASYFMTVCVDPGVPPEWWLVREAQTGNPQQLRVCQKSDTLKPPRAHYCAVTRRLVLNMDHFCPWVDNTVGYYNRKFFILFLFYACITCLYAAAALYMDGSLDMVRSAERETLGTATIRLMAMMVDVSLGVALVFFAFFHVSMAARNETTIESCGLADPRYNLGAEANLEQVFGRSKWLWLIPVYGVGPVGDGLHWPTRAAGVDESSRVLSDARSDDSV</sequence>
<keyword evidence="6 7" id="KW-0012">Acyltransferase</keyword>
<comment type="similarity">
    <text evidence="7">Belongs to the DHHC palmitoyltransferase family.</text>
</comment>
<keyword evidence="4 7" id="KW-1133">Transmembrane helix</keyword>
<dbReference type="InterPro" id="IPR039859">
    <property type="entry name" value="PFA4/ZDH16/20/ERF2-like"/>
</dbReference>
<proteinExistence type="inferred from homology"/>
<dbReference type="Proteomes" id="UP000751190">
    <property type="component" value="Unassembled WGS sequence"/>
</dbReference>
<evidence type="ECO:0000256" key="2">
    <source>
        <dbReference type="ARBA" id="ARBA00022679"/>
    </source>
</evidence>
<gene>
    <name evidence="9" type="ORF">KFE25_013654</name>
</gene>
<comment type="domain">
    <text evidence="7">The DHHC domain is required for palmitoyltransferase activity.</text>
</comment>
<dbReference type="AlphaFoldDB" id="A0A8J5XTC2"/>
<keyword evidence="3 7" id="KW-0812">Transmembrane</keyword>
<evidence type="ECO:0000256" key="6">
    <source>
        <dbReference type="ARBA" id="ARBA00023315"/>
    </source>
</evidence>
<dbReference type="EMBL" id="JAGTXO010000004">
    <property type="protein sequence ID" value="KAG8468571.1"/>
    <property type="molecule type" value="Genomic_DNA"/>
</dbReference>
<comment type="catalytic activity">
    <reaction evidence="7">
        <text>L-cysteinyl-[protein] + hexadecanoyl-CoA = S-hexadecanoyl-L-cysteinyl-[protein] + CoA</text>
        <dbReference type="Rhea" id="RHEA:36683"/>
        <dbReference type="Rhea" id="RHEA-COMP:10131"/>
        <dbReference type="Rhea" id="RHEA-COMP:11032"/>
        <dbReference type="ChEBI" id="CHEBI:29950"/>
        <dbReference type="ChEBI" id="CHEBI:57287"/>
        <dbReference type="ChEBI" id="CHEBI:57379"/>
        <dbReference type="ChEBI" id="CHEBI:74151"/>
        <dbReference type="EC" id="2.3.1.225"/>
    </reaction>
</comment>
<comment type="subcellular location">
    <subcellularLocation>
        <location evidence="1">Membrane</location>
        <topology evidence="1">Multi-pass membrane protein</topology>
    </subcellularLocation>
</comment>
<evidence type="ECO:0000256" key="5">
    <source>
        <dbReference type="ARBA" id="ARBA00023136"/>
    </source>
</evidence>
<evidence type="ECO:0000256" key="4">
    <source>
        <dbReference type="ARBA" id="ARBA00022989"/>
    </source>
</evidence>
<feature type="domain" description="Palmitoyltransferase DHHC" evidence="8">
    <location>
        <begin position="105"/>
        <end position="229"/>
    </location>
</feature>
<comment type="caution">
    <text evidence="9">The sequence shown here is derived from an EMBL/GenBank/DDBJ whole genome shotgun (WGS) entry which is preliminary data.</text>
</comment>